<feature type="compositionally biased region" description="Basic and acidic residues" evidence="1">
    <location>
        <begin position="1"/>
        <end position="11"/>
    </location>
</feature>
<name>A0A364N710_STELY</name>
<dbReference type="PANTHER" id="PTHR24148">
    <property type="entry name" value="ANKYRIN REPEAT DOMAIN-CONTAINING PROTEIN 39 HOMOLOG-RELATED"/>
    <property type="match status" value="1"/>
</dbReference>
<feature type="domain" description="Heterokaryon incompatibility" evidence="2">
    <location>
        <begin position="58"/>
        <end position="208"/>
    </location>
</feature>
<comment type="caution">
    <text evidence="3">The sequence shown here is derived from an EMBL/GenBank/DDBJ whole genome shotgun (WGS) entry which is preliminary data.</text>
</comment>
<reference evidence="4" key="1">
    <citation type="submission" date="2018-05" db="EMBL/GenBank/DDBJ databases">
        <title>Draft genome sequence of Stemphylium lycopersici strain CIDEFI 213.</title>
        <authorList>
            <person name="Medina R."/>
            <person name="Franco M.E.E."/>
            <person name="Lucentini C.G."/>
            <person name="Saparrat M.C.N."/>
            <person name="Balatti P.A."/>
        </authorList>
    </citation>
    <scope>NUCLEOTIDE SEQUENCE [LARGE SCALE GENOMIC DNA]</scope>
    <source>
        <strain evidence="4">CIDEFI 213</strain>
    </source>
</reference>
<accession>A0A364N710</accession>
<proteinExistence type="predicted"/>
<protein>
    <recommendedName>
        <fullName evidence="2">Heterokaryon incompatibility domain-containing protein</fullName>
    </recommendedName>
</protein>
<dbReference type="PANTHER" id="PTHR24148:SF73">
    <property type="entry name" value="HET DOMAIN PROTEIN (AFU_ORTHOLOGUE AFUA_8G01020)"/>
    <property type="match status" value="1"/>
</dbReference>
<evidence type="ECO:0000313" key="4">
    <source>
        <dbReference type="Proteomes" id="UP000249619"/>
    </source>
</evidence>
<evidence type="ECO:0000313" key="3">
    <source>
        <dbReference type="EMBL" id="RAR13042.1"/>
    </source>
</evidence>
<dbReference type="OrthoDB" id="2157530at2759"/>
<feature type="region of interest" description="Disordered" evidence="1">
    <location>
        <begin position="1"/>
        <end position="20"/>
    </location>
</feature>
<dbReference type="Proteomes" id="UP000249619">
    <property type="component" value="Unassembled WGS sequence"/>
</dbReference>
<keyword evidence="4" id="KW-1185">Reference proteome</keyword>
<dbReference type="Pfam" id="PF06985">
    <property type="entry name" value="HET"/>
    <property type="match status" value="1"/>
</dbReference>
<dbReference type="AlphaFoldDB" id="A0A364N710"/>
<gene>
    <name evidence="3" type="ORF">DDE83_003567</name>
</gene>
<evidence type="ECO:0000256" key="1">
    <source>
        <dbReference type="SAM" id="MobiDB-lite"/>
    </source>
</evidence>
<organism evidence="3 4">
    <name type="scientific">Stemphylium lycopersici</name>
    <name type="common">Tomato gray leaf spot disease fungus</name>
    <name type="synonym">Thyrospora lycopersici</name>
    <dbReference type="NCBI Taxonomy" id="183478"/>
    <lineage>
        <taxon>Eukaryota</taxon>
        <taxon>Fungi</taxon>
        <taxon>Dikarya</taxon>
        <taxon>Ascomycota</taxon>
        <taxon>Pezizomycotina</taxon>
        <taxon>Dothideomycetes</taxon>
        <taxon>Pleosporomycetidae</taxon>
        <taxon>Pleosporales</taxon>
        <taxon>Pleosporineae</taxon>
        <taxon>Pleosporaceae</taxon>
        <taxon>Stemphylium</taxon>
    </lineage>
</organism>
<dbReference type="EMBL" id="QGDH01000041">
    <property type="protein sequence ID" value="RAR13042.1"/>
    <property type="molecule type" value="Genomic_DNA"/>
</dbReference>
<dbReference type="InterPro" id="IPR052895">
    <property type="entry name" value="HetReg/Transcr_Mod"/>
</dbReference>
<dbReference type="InterPro" id="IPR010730">
    <property type="entry name" value="HET"/>
</dbReference>
<evidence type="ECO:0000259" key="2">
    <source>
        <dbReference type="Pfam" id="PF06985"/>
    </source>
</evidence>
<sequence length="526" mass="60442">MSSTRERKDSVTSKTAPFQHEPLDYRNGSIRLLRILPQLSHTGLIQCEIWHDSVHAKYDCLSYVWGSEAIQHQILINRRPMRVRENLWNFMHAARTKHGAKPRTLWVDALCIDQDSIYEKNHQVAQMGSIYSQAGEVISWLGLNQSIGRALAFASDRIASGKVRRSALLDETEAEWKRSNARTKGQLKKDWLSVVKDRYWTRAWITQEIFLAPKSRIMVNDLEMEPSEIAWIALGLISYINDLPGNKKLERSEDRDIDTNVFFNYVTSMYHGYNYLTTMYNGHRNGGTRLINLFSQVPGRQSYYVHDRIYSLLSLASDASSIKVDYGCSRNVLLQQILAIYKTSMCICWWFYIVNMLDCRLIPDSKDRQGGKIPIFRLPVRAVESEFVMGEDPDKWHDSCAACGISMPSFDAKTQFTFCIKSICLGIDEGHFCVLQDEKGKYTVRRNDHPTAFDVVHFGPAKISGKKDIDAGWNTMMPNVYDVFITGDVMMKLFRYPEDKIKRSLPLNICTAAVERRSCIEFCGKV</sequence>